<keyword evidence="7 11" id="KW-0819">tRNA processing</keyword>
<evidence type="ECO:0000256" key="7">
    <source>
        <dbReference type="ARBA" id="ARBA00022694"/>
    </source>
</evidence>
<evidence type="ECO:0000256" key="4">
    <source>
        <dbReference type="ARBA" id="ARBA00022603"/>
    </source>
</evidence>
<dbReference type="PATRIC" id="fig|1367847.3.peg.2206"/>
<evidence type="ECO:0000256" key="6">
    <source>
        <dbReference type="ARBA" id="ARBA00022679"/>
    </source>
</evidence>
<evidence type="ECO:0000256" key="11">
    <source>
        <dbReference type="HAMAP-Rule" id="MF_01037"/>
    </source>
</evidence>
<dbReference type="GO" id="GO:0005829">
    <property type="term" value="C:cytosol"/>
    <property type="evidence" value="ECO:0007669"/>
    <property type="project" value="TreeGrafter"/>
</dbReference>
<evidence type="ECO:0000313" key="14">
    <source>
        <dbReference type="Proteomes" id="UP000015480"/>
    </source>
</evidence>
<dbReference type="HAMAP" id="MF_01037">
    <property type="entry name" value="TrmFO"/>
    <property type="match status" value="1"/>
</dbReference>
<dbReference type="Gene3D" id="3.50.50.60">
    <property type="entry name" value="FAD/NAD(P)-binding domain"/>
    <property type="match status" value="2"/>
</dbReference>
<comment type="function">
    <text evidence="11">Catalyzes the folate-dependent formation of 5-methyl-uridine at position 54 (M-5-U54) in all tRNAs.</text>
</comment>
<dbReference type="STRING" id="1367847.JCM7686_2213"/>
<dbReference type="HOGENOM" id="CLU_033057_1_0_5"/>
<evidence type="ECO:0000256" key="10">
    <source>
        <dbReference type="ARBA" id="ARBA00023027"/>
    </source>
</evidence>
<evidence type="ECO:0000256" key="3">
    <source>
        <dbReference type="ARBA" id="ARBA00022490"/>
    </source>
</evidence>
<dbReference type="NCBIfam" id="NF003739">
    <property type="entry name" value="PRK05335.1"/>
    <property type="match status" value="1"/>
</dbReference>
<keyword evidence="10 11" id="KW-0520">NAD</keyword>
<dbReference type="GO" id="GO:0047151">
    <property type="term" value="F:tRNA (uracil(54)-C5)-methyltransferase activity, 5,10-methylenetetrahydrofolate-dependent"/>
    <property type="evidence" value="ECO:0007669"/>
    <property type="project" value="UniProtKB-UniRule"/>
</dbReference>
<comment type="catalytic activity">
    <reaction evidence="11">
        <text>uridine(54) in tRNA + (6R)-5,10-methylene-5,6,7,8-tetrahydrofolate + NADH + H(+) = 5-methyluridine(54) in tRNA + (6S)-5,6,7,8-tetrahydrofolate + NAD(+)</text>
        <dbReference type="Rhea" id="RHEA:16873"/>
        <dbReference type="Rhea" id="RHEA-COMP:10167"/>
        <dbReference type="Rhea" id="RHEA-COMP:10193"/>
        <dbReference type="ChEBI" id="CHEBI:15378"/>
        <dbReference type="ChEBI" id="CHEBI:15636"/>
        <dbReference type="ChEBI" id="CHEBI:57453"/>
        <dbReference type="ChEBI" id="CHEBI:57540"/>
        <dbReference type="ChEBI" id="CHEBI:57945"/>
        <dbReference type="ChEBI" id="CHEBI:65315"/>
        <dbReference type="ChEBI" id="CHEBI:74447"/>
        <dbReference type="EC" id="2.1.1.74"/>
    </reaction>
</comment>
<evidence type="ECO:0000256" key="5">
    <source>
        <dbReference type="ARBA" id="ARBA00022630"/>
    </source>
</evidence>
<comment type="subcellular location">
    <subcellularLocation>
        <location evidence="11">Cytoplasm</location>
    </subcellularLocation>
</comment>
<keyword evidence="9 11" id="KW-0521">NADP</keyword>
<dbReference type="Pfam" id="PF01134">
    <property type="entry name" value="GIDA"/>
    <property type="match status" value="1"/>
</dbReference>
<feature type="binding site" evidence="11">
    <location>
        <begin position="8"/>
        <end position="13"/>
    </location>
    <ligand>
        <name>FAD</name>
        <dbReference type="ChEBI" id="CHEBI:57692"/>
    </ligand>
</feature>
<comment type="catalytic activity">
    <reaction evidence="11">
        <text>uridine(54) in tRNA + (6R)-5,10-methylene-5,6,7,8-tetrahydrofolate + NADPH + H(+) = 5-methyluridine(54) in tRNA + (6S)-5,6,7,8-tetrahydrofolate + NADP(+)</text>
        <dbReference type="Rhea" id="RHEA:62372"/>
        <dbReference type="Rhea" id="RHEA-COMP:10167"/>
        <dbReference type="Rhea" id="RHEA-COMP:10193"/>
        <dbReference type="ChEBI" id="CHEBI:15378"/>
        <dbReference type="ChEBI" id="CHEBI:15636"/>
        <dbReference type="ChEBI" id="CHEBI:57453"/>
        <dbReference type="ChEBI" id="CHEBI:57783"/>
        <dbReference type="ChEBI" id="CHEBI:58349"/>
        <dbReference type="ChEBI" id="CHEBI:65315"/>
        <dbReference type="ChEBI" id="CHEBI:74447"/>
        <dbReference type="EC" id="2.1.1.74"/>
    </reaction>
</comment>
<comment type="function">
    <text evidence="2">NAD-binding protein involved in the addition of a carboxymethylaminomethyl (cmnm) group at the wobble position (U34) of certain tRNAs, forming tRNA-cmnm(5)s(2)U34.</text>
</comment>
<dbReference type="InterPro" id="IPR036188">
    <property type="entry name" value="FAD/NAD-bd_sf"/>
</dbReference>
<keyword evidence="14" id="KW-1185">Reference proteome</keyword>
<dbReference type="RefSeq" id="WP_020950930.1">
    <property type="nucleotide sequence ID" value="NC_022041.1"/>
</dbReference>
<accession>S5XVJ7</accession>
<dbReference type="KEGG" id="pami:JCM7686_2213"/>
<evidence type="ECO:0000256" key="2">
    <source>
        <dbReference type="ARBA" id="ARBA00003717"/>
    </source>
</evidence>
<keyword evidence="5 11" id="KW-0285">Flavoprotein</keyword>
<evidence type="ECO:0000259" key="12">
    <source>
        <dbReference type="Pfam" id="PF01134"/>
    </source>
</evidence>
<evidence type="ECO:0000256" key="8">
    <source>
        <dbReference type="ARBA" id="ARBA00022827"/>
    </source>
</evidence>
<organism evidence="13 14">
    <name type="scientific">Paracoccus aminophilus JCM 7686</name>
    <dbReference type="NCBI Taxonomy" id="1367847"/>
    <lineage>
        <taxon>Bacteria</taxon>
        <taxon>Pseudomonadati</taxon>
        <taxon>Pseudomonadota</taxon>
        <taxon>Alphaproteobacteria</taxon>
        <taxon>Rhodobacterales</taxon>
        <taxon>Paracoccaceae</taxon>
        <taxon>Paracoccus</taxon>
    </lineage>
</organism>
<evidence type="ECO:0000313" key="13">
    <source>
        <dbReference type="EMBL" id="AGT09292.1"/>
    </source>
</evidence>
<dbReference type="InterPro" id="IPR004417">
    <property type="entry name" value="TrmFO"/>
</dbReference>
<dbReference type="GO" id="GO:0050660">
    <property type="term" value="F:flavin adenine dinucleotide binding"/>
    <property type="evidence" value="ECO:0007669"/>
    <property type="project" value="UniProtKB-UniRule"/>
</dbReference>
<feature type="domain" description="MnmG N-terminal" evidence="12">
    <location>
        <begin position="4"/>
        <end position="373"/>
    </location>
</feature>
<dbReference type="Proteomes" id="UP000015480">
    <property type="component" value="Chromosome"/>
</dbReference>
<comment type="similarity">
    <text evidence="11">Belongs to the MnmG family. TrmFO subfamily.</text>
</comment>
<dbReference type="PROSITE" id="PS01281">
    <property type="entry name" value="GIDA_2"/>
    <property type="match status" value="1"/>
</dbReference>
<proteinExistence type="inferred from homology"/>
<dbReference type="NCBIfam" id="TIGR00137">
    <property type="entry name" value="gid_trmFO"/>
    <property type="match status" value="1"/>
</dbReference>
<evidence type="ECO:0000256" key="1">
    <source>
        <dbReference type="ARBA" id="ARBA00001974"/>
    </source>
</evidence>
<name>S5XVJ7_PARAH</name>
<keyword evidence="6 11" id="KW-0808">Transferase</keyword>
<dbReference type="GO" id="GO:0030488">
    <property type="term" value="P:tRNA methylation"/>
    <property type="evidence" value="ECO:0007669"/>
    <property type="project" value="TreeGrafter"/>
</dbReference>
<dbReference type="InterPro" id="IPR002218">
    <property type="entry name" value="MnmG-rel"/>
</dbReference>
<dbReference type="PANTHER" id="PTHR11806:SF2">
    <property type="entry name" value="METHYLENETETRAHYDROFOLATE--TRNA-(URACIL-5-)-METHYLTRANSFERASE TRMFO"/>
    <property type="match status" value="1"/>
</dbReference>
<comment type="cofactor">
    <cofactor evidence="1 11">
        <name>FAD</name>
        <dbReference type="ChEBI" id="CHEBI:57692"/>
    </cofactor>
</comment>
<dbReference type="PANTHER" id="PTHR11806">
    <property type="entry name" value="GLUCOSE INHIBITED DIVISION PROTEIN A"/>
    <property type="match status" value="1"/>
</dbReference>
<keyword evidence="4 11" id="KW-0489">Methyltransferase</keyword>
<dbReference type="InterPro" id="IPR020595">
    <property type="entry name" value="MnmG-rel_CS"/>
</dbReference>
<dbReference type="eggNOG" id="COG1206">
    <property type="taxonomic scope" value="Bacteria"/>
</dbReference>
<dbReference type="EC" id="2.1.1.74" evidence="11"/>
<dbReference type="EMBL" id="CP006650">
    <property type="protein sequence ID" value="AGT09292.1"/>
    <property type="molecule type" value="Genomic_DNA"/>
</dbReference>
<dbReference type="OrthoDB" id="9803114at2"/>
<keyword evidence="8 11" id="KW-0274">FAD</keyword>
<evidence type="ECO:0000256" key="9">
    <source>
        <dbReference type="ARBA" id="ARBA00022857"/>
    </source>
</evidence>
<dbReference type="AlphaFoldDB" id="S5XVJ7"/>
<gene>
    <name evidence="11" type="primary">trmFO</name>
    <name evidence="13" type="ORF">JCM7686_2213</name>
</gene>
<dbReference type="InterPro" id="IPR040131">
    <property type="entry name" value="MnmG_N"/>
</dbReference>
<dbReference type="GO" id="GO:0002098">
    <property type="term" value="P:tRNA wobble uridine modification"/>
    <property type="evidence" value="ECO:0007669"/>
    <property type="project" value="TreeGrafter"/>
</dbReference>
<sequence length="446" mass="48620">MQPIHIIGAGLAGSEAAWQIAEAGVPVVLHEMRPKVETFAHRTGDCAEMVCSNSFRSDDDQMNAVGQLHWEMRAANGLIMRMADQHRLPAGGALAVDRDAFSNAVSEVLRAHPLIEIRGEEITDLPSEGNWIVATGPLTSAALGQSIQSLTGADSLAFFDAIAPIVHADSIDMSICWLQSRYDKGETEEERTAYINCPMTREDYEAFIDALLAADKAEFREGETAGYFDGCLPIEVMAERGRETLRHGPMKPVGLTNAHKPSEKAYAVVQLRRDNALGTLYNIVGFQTKMKYGAQTEVFKRIPGLQNASFARLGGIHRNTFLNSPTLIDDRLRLRLRPNLRFAGQVTGVEGYVESAAMGLLAGRMAAAEALGHDLPPPPLTTSMGALVNHITGGAEAKTFQPMNVNFGLYPPLEDIKGGRRGRKNRYPAYTDRAKADFNSWLAAQG</sequence>
<keyword evidence="3 11" id="KW-0963">Cytoplasm</keyword>
<protein>
    <recommendedName>
        <fullName evidence="11">Methylenetetrahydrofolate--tRNA-(uracil-5-)-methyltransferase TrmFO</fullName>
        <ecNumber evidence="11">2.1.1.74</ecNumber>
    </recommendedName>
    <alternativeName>
        <fullName evidence="11">Folate-dependent tRNA (uracil-5-)-methyltransferase</fullName>
    </alternativeName>
    <alternativeName>
        <fullName evidence="11">Folate-dependent tRNA(M-5-U54)-methyltransferase</fullName>
    </alternativeName>
</protein>
<dbReference type="SUPFAM" id="SSF51905">
    <property type="entry name" value="FAD/NAD(P)-binding domain"/>
    <property type="match status" value="1"/>
</dbReference>
<reference evidence="13 14" key="1">
    <citation type="journal article" date="2014" name="BMC Genomics">
        <title>Architecture and functions of a multipartite genome of the methylotrophic bacterium Paracoccus aminophilus JCM 7686, containing primary and secondary chromids.</title>
        <authorList>
            <person name="Dziewit L."/>
            <person name="Czarnecki J."/>
            <person name="Wibberg D."/>
            <person name="Radlinska M."/>
            <person name="Mrozek P."/>
            <person name="Szymczak M."/>
            <person name="Schluter A."/>
            <person name="Puhler A."/>
            <person name="Bartosik D."/>
        </authorList>
    </citation>
    <scope>NUCLEOTIDE SEQUENCE [LARGE SCALE GENOMIC DNA]</scope>
    <source>
        <strain evidence="13">JCM 7686</strain>
    </source>
</reference>